<feature type="transmembrane region" description="Helical" evidence="1">
    <location>
        <begin position="78"/>
        <end position="95"/>
    </location>
</feature>
<dbReference type="HOGENOM" id="CLU_1037421_0_0_9"/>
<reference evidence="2 3" key="1">
    <citation type="submission" date="2010-03" db="EMBL/GenBank/DDBJ databases">
        <title>The genome sequence of Ruminococcus torques L2-14.</title>
        <authorList>
            <consortium name="metaHIT consortium -- http://www.metahit.eu/"/>
            <person name="Pajon A."/>
            <person name="Turner K."/>
            <person name="Parkhill J."/>
            <person name="Duncan S."/>
            <person name="Flint H."/>
        </authorList>
    </citation>
    <scope>NUCLEOTIDE SEQUENCE [LARGE SCALE GENOMIC DNA]</scope>
    <source>
        <strain evidence="2 3">L2-14</strain>
    </source>
</reference>
<organism evidence="2 3">
    <name type="scientific">[Ruminococcus] torques L2-14</name>
    <dbReference type="NCBI Taxonomy" id="657313"/>
    <lineage>
        <taxon>Bacteria</taxon>
        <taxon>Bacillati</taxon>
        <taxon>Bacillota</taxon>
        <taxon>Clostridia</taxon>
        <taxon>Lachnospirales</taxon>
        <taxon>Lachnospiraceae</taxon>
        <taxon>Mediterraneibacter</taxon>
    </lineage>
</organism>
<evidence type="ECO:0000256" key="1">
    <source>
        <dbReference type="SAM" id="Phobius"/>
    </source>
</evidence>
<dbReference type="Proteomes" id="UP000008956">
    <property type="component" value="Chromosome"/>
</dbReference>
<dbReference type="Pfam" id="PF10920">
    <property type="entry name" value="DUF2705"/>
    <property type="match status" value="1"/>
</dbReference>
<proteinExistence type="predicted"/>
<dbReference type="PATRIC" id="fig|657313.3.peg.479"/>
<dbReference type="AlphaFoldDB" id="D4M2P9"/>
<evidence type="ECO:0000313" key="2">
    <source>
        <dbReference type="EMBL" id="CBL25511.1"/>
    </source>
</evidence>
<gene>
    <name evidence="2" type="ORF">RTO_08000</name>
</gene>
<protein>
    <recommendedName>
        <fullName evidence="4">ABC-2 family transporter protein</fullName>
    </recommendedName>
</protein>
<keyword evidence="1" id="KW-1133">Transmembrane helix</keyword>
<keyword evidence="1" id="KW-0812">Transmembrane</keyword>
<dbReference type="InterPro" id="IPR024295">
    <property type="entry name" value="DUF2705"/>
</dbReference>
<sequence>MWKVDLKIFFKESWKKYGFVFLLVLVQCVGFRNLIQQYNTVNGQEWKLHFWDYVICFFQGTVPYTQSEGKETFNIPPYWSLYLIYFVLLIGKLTGQFSKKYEQQMLLRLKNRKQWWMESHLKIWLECMGYLAVTAIAFLVFSFCTKSAVEGINLELLKDYLGLEINKNNFRIFSMVLVFFVALLALTYIQYIVSLAINAVTGILVSIVILISSVYQIHPFLIGNYFMCIRQMMFAMDDVGFLTQGAVSVGIIFFMAVIGYQILKRKDLF</sequence>
<feature type="transmembrane region" description="Helical" evidence="1">
    <location>
        <begin position="123"/>
        <end position="149"/>
    </location>
</feature>
<dbReference type="RefSeq" id="WP_015528140.1">
    <property type="nucleotide sequence ID" value="NC_021015.1"/>
</dbReference>
<keyword evidence="1" id="KW-0472">Membrane</keyword>
<dbReference type="EMBL" id="FP929055">
    <property type="protein sequence ID" value="CBL25511.1"/>
    <property type="molecule type" value="Genomic_DNA"/>
</dbReference>
<name>D4M2P9_9FIRM</name>
<feature type="transmembrane region" description="Helical" evidence="1">
    <location>
        <begin position="196"/>
        <end position="217"/>
    </location>
</feature>
<reference evidence="2 3" key="2">
    <citation type="submission" date="2010-03" db="EMBL/GenBank/DDBJ databases">
        <authorList>
            <person name="Pajon A."/>
        </authorList>
    </citation>
    <scope>NUCLEOTIDE SEQUENCE [LARGE SCALE GENOMIC DNA]</scope>
    <source>
        <strain evidence="2 3">L2-14</strain>
    </source>
</reference>
<accession>D4M2P9</accession>
<feature type="transmembrane region" description="Helical" evidence="1">
    <location>
        <begin position="241"/>
        <end position="263"/>
    </location>
</feature>
<dbReference type="KEGG" id="rto:RTO_08000"/>
<feature type="transmembrane region" description="Helical" evidence="1">
    <location>
        <begin position="169"/>
        <end position="189"/>
    </location>
</feature>
<evidence type="ECO:0008006" key="4">
    <source>
        <dbReference type="Google" id="ProtNLM"/>
    </source>
</evidence>
<evidence type="ECO:0000313" key="3">
    <source>
        <dbReference type="Proteomes" id="UP000008956"/>
    </source>
</evidence>
<feature type="transmembrane region" description="Helical" evidence="1">
    <location>
        <begin position="17"/>
        <end position="35"/>
    </location>
</feature>